<dbReference type="KEGG" id="sfk:KY5_4654"/>
<protein>
    <submittedName>
        <fullName evidence="2">Uncharacterized protein</fullName>
    </submittedName>
</protein>
<dbReference type="AlphaFoldDB" id="A0A291QDI4"/>
<dbReference type="EMBL" id="CP022685">
    <property type="protein sequence ID" value="ATL29672.1"/>
    <property type="molecule type" value="Genomic_DNA"/>
</dbReference>
<accession>A0A291QDI4</accession>
<organism evidence="2 3">
    <name type="scientific">Streptomyces formicae</name>
    <dbReference type="NCBI Taxonomy" id="1616117"/>
    <lineage>
        <taxon>Bacteria</taxon>
        <taxon>Bacillati</taxon>
        <taxon>Actinomycetota</taxon>
        <taxon>Actinomycetes</taxon>
        <taxon>Kitasatosporales</taxon>
        <taxon>Streptomycetaceae</taxon>
        <taxon>Streptomyces</taxon>
    </lineage>
</organism>
<evidence type="ECO:0000256" key="1">
    <source>
        <dbReference type="SAM" id="MobiDB-lite"/>
    </source>
</evidence>
<dbReference type="Proteomes" id="UP000221011">
    <property type="component" value="Chromosome"/>
</dbReference>
<evidence type="ECO:0000313" key="2">
    <source>
        <dbReference type="EMBL" id="ATL29672.1"/>
    </source>
</evidence>
<evidence type="ECO:0000313" key="3">
    <source>
        <dbReference type="Proteomes" id="UP000221011"/>
    </source>
</evidence>
<gene>
    <name evidence="2" type="ORF">KY5_4654</name>
</gene>
<sequence length="229" mass="24028">MPTGADASSPPGALPSGPPPGALPSGPPPGASPSGPPPEVSPPGPPPRAAVPRDYRLLVPRDWFRIDLTQDRWRGQLKTFVDRQAAGRGVSADLTRKVWSTLRNTAETGRTRGAMEFYLLTTSDDGGMPASLLVSLVPLGRTPADPAAYAELLELRQPEEGGPQREITVVDLPAGPAVRVLGPTSLDFHVHMPGGTGYLMLAFAAPLTGMVGPMERLCEAMAGSLGWVE</sequence>
<keyword evidence="3" id="KW-1185">Reference proteome</keyword>
<name>A0A291QDI4_9ACTN</name>
<dbReference type="RefSeq" id="WP_234362830.1">
    <property type="nucleotide sequence ID" value="NZ_CP022685.1"/>
</dbReference>
<feature type="compositionally biased region" description="Pro residues" evidence="1">
    <location>
        <begin position="12"/>
        <end position="49"/>
    </location>
</feature>
<feature type="region of interest" description="Disordered" evidence="1">
    <location>
        <begin position="1"/>
        <end position="53"/>
    </location>
</feature>
<reference evidence="2 3" key="1">
    <citation type="submission" date="2017-08" db="EMBL/GenBank/DDBJ databases">
        <title>Complete Genome Sequence of Streptomyces formicae KY5, the formicamycin producer.</title>
        <authorList>
            <person name="Holmes N.A."/>
            <person name="Devine R."/>
            <person name="Qin Z."/>
            <person name="Seipke R.F."/>
            <person name="Wilkinson B."/>
            <person name="Hutchings M.I."/>
        </authorList>
    </citation>
    <scope>NUCLEOTIDE SEQUENCE [LARGE SCALE GENOMIC DNA]</scope>
    <source>
        <strain evidence="2 3">KY5</strain>
    </source>
</reference>
<proteinExistence type="predicted"/>